<dbReference type="InterPro" id="IPR011989">
    <property type="entry name" value="ARM-like"/>
</dbReference>
<feature type="domain" description="Proteasome component Ecm29 N-terminal" evidence="5">
    <location>
        <begin position="32"/>
        <end position="513"/>
    </location>
</feature>
<evidence type="ECO:0000313" key="9">
    <source>
        <dbReference type="Proteomes" id="UP000525078"/>
    </source>
</evidence>
<dbReference type="EMBL" id="JAATIP010000254">
    <property type="protein sequence ID" value="KAF4356302.1"/>
    <property type="molecule type" value="Genomic_DNA"/>
</dbReference>
<feature type="domain" description="Proteasome adapter and scaffold protein ECM29 HEAT-repeat" evidence="7">
    <location>
        <begin position="1247"/>
        <end position="1406"/>
    </location>
</feature>
<organism evidence="8 9">
    <name type="scientific">Cannabis sativa</name>
    <name type="common">Hemp</name>
    <name type="synonym">Marijuana</name>
    <dbReference type="NCBI Taxonomy" id="3483"/>
    <lineage>
        <taxon>Eukaryota</taxon>
        <taxon>Viridiplantae</taxon>
        <taxon>Streptophyta</taxon>
        <taxon>Embryophyta</taxon>
        <taxon>Tracheophyta</taxon>
        <taxon>Spermatophyta</taxon>
        <taxon>Magnoliopsida</taxon>
        <taxon>eudicotyledons</taxon>
        <taxon>Gunneridae</taxon>
        <taxon>Pentapetalae</taxon>
        <taxon>rosids</taxon>
        <taxon>fabids</taxon>
        <taxon>Rosales</taxon>
        <taxon>Cannabaceae</taxon>
        <taxon>Cannabis</taxon>
    </lineage>
</organism>
<dbReference type="InterPro" id="IPR055444">
    <property type="entry name" value="ARM_ECM29"/>
</dbReference>
<reference evidence="8 9" key="1">
    <citation type="journal article" date="2020" name="bioRxiv">
        <title>Sequence and annotation of 42 cannabis genomes reveals extensive copy number variation in cannabinoid synthesis and pathogen resistance genes.</title>
        <authorList>
            <person name="Mckernan K.J."/>
            <person name="Helbert Y."/>
            <person name="Kane L.T."/>
            <person name="Ebling H."/>
            <person name="Zhang L."/>
            <person name="Liu B."/>
            <person name="Eaton Z."/>
            <person name="Mclaughlin S."/>
            <person name="Kingan S."/>
            <person name="Baybayan P."/>
            <person name="Concepcion G."/>
            <person name="Jordan M."/>
            <person name="Riva A."/>
            <person name="Barbazuk W."/>
            <person name="Harkins T."/>
        </authorList>
    </citation>
    <scope>NUCLEOTIDE SEQUENCE [LARGE SCALE GENOMIC DNA]</scope>
    <source>
        <strain evidence="9">cv. Jamaican Lion 4</strain>
        <tissue evidence="8">Leaf</tissue>
    </source>
</reference>
<dbReference type="InterPro" id="IPR024372">
    <property type="entry name" value="Ecm29_N"/>
</dbReference>
<evidence type="ECO:0008006" key="10">
    <source>
        <dbReference type="Google" id="ProtNLM"/>
    </source>
</evidence>
<dbReference type="Proteomes" id="UP000525078">
    <property type="component" value="Unassembled WGS sequence"/>
</dbReference>
<keyword evidence="4" id="KW-0647">Proteasome</keyword>
<comment type="subcellular location">
    <subcellularLocation>
        <location evidence="1">Cytoplasm</location>
    </subcellularLocation>
</comment>
<evidence type="ECO:0000313" key="8">
    <source>
        <dbReference type="EMBL" id="KAF4356302.1"/>
    </source>
</evidence>
<evidence type="ECO:0000259" key="5">
    <source>
        <dbReference type="Pfam" id="PF13001"/>
    </source>
</evidence>
<dbReference type="PANTHER" id="PTHR23346:SF19">
    <property type="entry name" value="PROTEASOME ADAPTER AND SCAFFOLD PROTEIN ECM29"/>
    <property type="match status" value="1"/>
</dbReference>
<keyword evidence="2" id="KW-0963">Cytoplasm</keyword>
<dbReference type="GO" id="GO:0005737">
    <property type="term" value="C:cytoplasm"/>
    <property type="evidence" value="ECO:0007669"/>
    <property type="project" value="UniProtKB-SubCell"/>
</dbReference>
<dbReference type="SUPFAM" id="SSF48371">
    <property type="entry name" value="ARM repeat"/>
    <property type="match status" value="2"/>
</dbReference>
<feature type="domain" description="ECM29 ARM-like repeats" evidence="6">
    <location>
        <begin position="638"/>
        <end position="731"/>
    </location>
</feature>
<gene>
    <name evidence="8" type="ORF">F8388_000749</name>
</gene>
<dbReference type="GO" id="GO:0005634">
    <property type="term" value="C:nucleus"/>
    <property type="evidence" value="ECO:0007669"/>
    <property type="project" value="TreeGrafter"/>
</dbReference>
<evidence type="ECO:0000256" key="3">
    <source>
        <dbReference type="ARBA" id="ARBA00022737"/>
    </source>
</evidence>
<dbReference type="PANTHER" id="PTHR23346">
    <property type="entry name" value="TRANSLATIONAL ACTIVATOR GCN1-RELATED"/>
    <property type="match status" value="1"/>
</dbReference>
<accession>A0A7J6ED65</accession>
<dbReference type="Pfam" id="PF24492">
    <property type="entry name" value="HEAT_ECM29"/>
    <property type="match status" value="1"/>
</dbReference>
<evidence type="ECO:0000256" key="2">
    <source>
        <dbReference type="ARBA" id="ARBA00022490"/>
    </source>
</evidence>
<evidence type="ECO:0000259" key="7">
    <source>
        <dbReference type="Pfam" id="PF24492"/>
    </source>
</evidence>
<evidence type="ECO:0000256" key="4">
    <source>
        <dbReference type="ARBA" id="ARBA00022942"/>
    </source>
</evidence>
<dbReference type="GO" id="GO:0036503">
    <property type="term" value="P:ERAD pathway"/>
    <property type="evidence" value="ECO:0007669"/>
    <property type="project" value="TreeGrafter"/>
</dbReference>
<keyword evidence="3" id="KW-0677">Repeat</keyword>
<dbReference type="InterPro" id="IPR055443">
    <property type="entry name" value="HEAT_ECM29"/>
</dbReference>
<dbReference type="GO" id="GO:0000502">
    <property type="term" value="C:proteasome complex"/>
    <property type="evidence" value="ECO:0007669"/>
    <property type="project" value="UniProtKB-KW"/>
</dbReference>
<proteinExistence type="predicted"/>
<evidence type="ECO:0000256" key="1">
    <source>
        <dbReference type="ARBA" id="ARBA00004496"/>
    </source>
</evidence>
<dbReference type="Gene3D" id="1.25.10.10">
    <property type="entry name" value="Leucine-rich Repeat Variant"/>
    <property type="match status" value="2"/>
</dbReference>
<protein>
    <recommendedName>
        <fullName evidence="10">Proteasome-associated protein ECM29 homolog</fullName>
    </recommendedName>
</protein>
<dbReference type="InterPro" id="IPR016024">
    <property type="entry name" value="ARM-type_fold"/>
</dbReference>
<dbReference type="GO" id="GO:0060090">
    <property type="term" value="F:molecular adaptor activity"/>
    <property type="evidence" value="ECO:0007669"/>
    <property type="project" value="InterPro"/>
</dbReference>
<dbReference type="Pfam" id="PF23702">
    <property type="entry name" value="ARM_ECM29"/>
    <property type="match status" value="1"/>
</dbReference>
<dbReference type="Pfam" id="PF13001">
    <property type="entry name" value="ECM29_N"/>
    <property type="match status" value="1"/>
</dbReference>
<name>A0A7J6ED65_CANSA</name>
<sequence length="1836" mass="202764">MAEELTASSSSSAAAAAAALTGKSDGEIEEMLDRMLTRLALCDDSKLQPLLSKLLPITISSLSSPSSAVRNKVLEILSHLNKRVKHQPEIGLPLVELWNIYSEANAAPMVRNFCIVYIEMAFDRAPTKEKQILAPMLLVNISKLPHQHQEIILRIVTKVIGDCHSKQVDDDVAPKYRAVSDSKDRELFVDFCLHTVLYQPSSQSRQCSPGLSISQTMGVTGKLSLDKDIVLIRKLGILNVVEVMELAPELVYPLYLAASVDFQDPVVKRGEELMRKKANGTNLDDMNLINKLFLLFNGSAGSQNVAPESRVTPGNHALKVKLMSTFCRSITAANSFPSTLQCIFGCIYGNDTTSRLKQLGMEFTVWVFKHSQMNQLKLMGPVILNAILKSLDSYSNTESDAAAKDTKTFAYQAINMLAQRMPQLFRDKVDMAVRLFGALKLEAQSLRFIIQEATISLSSAYKGAPTTLLKDLETLLLKSSQEELSEVRYCAVRWATSLFDSLHCPSRFICMLGAADTSLDIREIANEGLFLKNDNGFSMSGKSDVQYPNLEAMLDFILRQQPKLLESSEMREQRLLFPSKTYVVMIKFLLKCFESALEKHKSLEESPTVQSAIENMCSLLEHAMAFEGSVELHAIASNALIAVGSCVPEMIATRYALKVSWIRQLLSHVDSDTRESAARLLGIASSTLPVATSSTIISELVASIRGVQKLRFETQHGALCAIGYVTADCISRVPSIPEALFQETLKFLVDVVSSETATLASVAMQALGHIALRVPLPLLTNDSNSVDILTILQEKLRKLLSGDDIKAMQKIVIAIGHICMKETSTSRLNLALDLIYSLSRSKVEDVLFAAGEALSFLWGGVPVTADVILKTNYSTLSMSSNFLMGDVNLTLSKYSTGETCMADEDFHSTIRDAITRKLFDNLLYSTRKEERCAGSVWLLSILMYCGHHPAIQNMLPEIQEAFSHLLGEQNELTQELASQGMSIVYELGDESMKKNLLVEDSEVFQEGAIGEGLNGGKLSTYKELCNLANEMGQPDLIYRFMDLANHQASLNSKRGAAFGFSKIAKQAGDILKPHLHSLIPRLVRYQYDPDKNVQDAMSHIWKSLVEDSKKTIDEHLDVIIDDLLIQCGSRLWRSREASCLALADIIQGRKFDQVGKHLKALWSAAFRAMDDIKETVRNSGEKLCRAVTSLTIRLCDVSLTDIAYASQAMNIVLPVLLKEGILSKVDNIRKASIAVVMKLAKGAGLALRPHLSDLVCCMLESLSSLEDQGLNYVELHAANAGIQIEKLESLRISIAKGSPMWETLDLCLNVVDSESLDQLVPRLAQLVRSGVGLNTRAGVASFLSLLVQKVGSDFKPYTSMLLKLLFPVVKEEKSAAAKRAFASACAIVLKYAAPTQAQKLIEDTAALHTGDRNAQITCAILFKSYSSMASDVLSGYHTSIIPVIFISRFEDDKNVSGLFEELWEENTSSESIALQLYLGEIVSLICDSITSSSWSSKKKSGLAICKLGEVLGESLASHHRVLLQAVMKEIPGRLWEGKETLLNAIGALSKSCHKAISVDDPTTPNAILSVVSSACNKKSKKYREAALSCLEQVVRSFGNPEFFKLTFPMLFEMCQSATLNKSGKLTLTNDAVKSEKDDADEISFPNDKLLECVTSCIHVAQLTDILEQQDNLLHLLIMSLSPGLPWTVKISAFSSIKELCSKLQKILDDSKELSIDAGVAIFVQKVYQSVSPKIVECITTVKIAQVHVTASDCLLEIFKLYEHIPSVYWTASVDLMDELIQLLEIEKNGEAKSLLKRCIDILENLKKHHNHEFFAKICADYLKLFFYTNTTLSKKW</sequence>
<evidence type="ECO:0000259" key="6">
    <source>
        <dbReference type="Pfam" id="PF23702"/>
    </source>
</evidence>
<dbReference type="GO" id="GO:0043248">
    <property type="term" value="P:proteasome assembly"/>
    <property type="evidence" value="ECO:0007669"/>
    <property type="project" value="InterPro"/>
</dbReference>
<comment type="caution">
    <text evidence="8">The sequence shown here is derived from an EMBL/GenBank/DDBJ whole genome shotgun (WGS) entry which is preliminary data.</text>
</comment>